<sequence>MAARLPYFTWNRRWRFVENTTLLLLGFMERGEVFVTAPFHFSSFQGKRRGNVFNYTNSRWDALAITDP</sequence>
<organism evidence="1">
    <name type="scientific">Salix viminalis</name>
    <name type="common">Common osier</name>
    <name type="synonym">Basket willow</name>
    <dbReference type="NCBI Taxonomy" id="40686"/>
    <lineage>
        <taxon>Eukaryota</taxon>
        <taxon>Viridiplantae</taxon>
        <taxon>Streptophyta</taxon>
        <taxon>Embryophyta</taxon>
        <taxon>Tracheophyta</taxon>
        <taxon>Spermatophyta</taxon>
        <taxon>Magnoliopsida</taxon>
        <taxon>eudicotyledons</taxon>
        <taxon>Gunneridae</taxon>
        <taxon>Pentapetalae</taxon>
        <taxon>rosids</taxon>
        <taxon>fabids</taxon>
        <taxon>Malpighiales</taxon>
        <taxon>Salicaceae</taxon>
        <taxon>Saliceae</taxon>
        <taxon>Salix</taxon>
    </lineage>
</organism>
<name>A0A6N2LV09_SALVM</name>
<gene>
    <name evidence="1" type="ORF">SVIM_LOCUS219192</name>
</gene>
<accession>A0A6N2LV09</accession>
<dbReference type="EMBL" id="CAADRP010001530">
    <property type="protein sequence ID" value="VFU39448.1"/>
    <property type="molecule type" value="Genomic_DNA"/>
</dbReference>
<reference evidence="1" key="1">
    <citation type="submission" date="2019-03" db="EMBL/GenBank/DDBJ databases">
        <authorList>
            <person name="Mank J."/>
            <person name="Almeida P."/>
        </authorList>
    </citation>
    <scope>NUCLEOTIDE SEQUENCE</scope>
    <source>
        <strain evidence="1">78183</strain>
    </source>
</reference>
<evidence type="ECO:0000313" key="1">
    <source>
        <dbReference type="EMBL" id="VFU39448.1"/>
    </source>
</evidence>
<protein>
    <submittedName>
        <fullName evidence="1">Uncharacterized protein</fullName>
    </submittedName>
</protein>
<proteinExistence type="predicted"/>
<dbReference type="AlphaFoldDB" id="A0A6N2LV09"/>